<dbReference type="OrthoDB" id="5867315at2759"/>
<dbReference type="AlphaFoldDB" id="G0P2P5"/>
<evidence type="ECO:0000313" key="1">
    <source>
        <dbReference type="EMBL" id="EGT43348.1"/>
    </source>
</evidence>
<proteinExistence type="predicted"/>
<dbReference type="OMA" id="NPICEEN"/>
<protein>
    <submittedName>
        <fullName evidence="1">Uncharacterized protein</fullName>
    </submittedName>
</protein>
<name>G0P2P5_CAEBE</name>
<keyword evidence="2" id="KW-1185">Reference proteome</keyword>
<evidence type="ECO:0000313" key="2">
    <source>
        <dbReference type="Proteomes" id="UP000008068"/>
    </source>
</evidence>
<gene>
    <name evidence="1" type="ORF">CAEBREN_03721</name>
</gene>
<reference evidence="2" key="1">
    <citation type="submission" date="2011-07" db="EMBL/GenBank/DDBJ databases">
        <authorList>
            <consortium name="Caenorhabditis brenneri Sequencing and Analysis Consortium"/>
            <person name="Wilson R.K."/>
        </authorList>
    </citation>
    <scope>NUCLEOTIDE SEQUENCE [LARGE SCALE GENOMIC DNA]</scope>
    <source>
        <strain evidence="2">PB2801</strain>
    </source>
</reference>
<organism evidence="2">
    <name type="scientific">Caenorhabditis brenneri</name>
    <name type="common">Nematode worm</name>
    <dbReference type="NCBI Taxonomy" id="135651"/>
    <lineage>
        <taxon>Eukaryota</taxon>
        <taxon>Metazoa</taxon>
        <taxon>Ecdysozoa</taxon>
        <taxon>Nematoda</taxon>
        <taxon>Chromadorea</taxon>
        <taxon>Rhabditida</taxon>
        <taxon>Rhabditina</taxon>
        <taxon>Rhabditomorpha</taxon>
        <taxon>Rhabditoidea</taxon>
        <taxon>Rhabditidae</taxon>
        <taxon>Peloderinae</taxon>
        <taxon>Caenorhabditis</taxon>
    </lineage>
</organism>
<dbReference type="eggNOG" id="ENOG502TJP4">
    <property type="taxonomic scope" value="Eukaryota"/>
</dbReference>
<dbReference type="PANTHER" id="PTHR38618:SF2">
    <property type="entry name" value="F-BOX DOMAIN-CONTAINING PROTEIN-RELATED"/>
    <property type="match status" value="1"/>
</dbReference>
<accession>G0P2P5</accession>
<dbReference type="InParanoid" id="G0P2P5"/>
<sequence>MNVDDKTKKLSEVEIEDVIRTKFICADESDKSGNAEENVLEKPRSVSSPLQFSPIETPNDDVVLEDYEFLSRPVGGNMDNAVILLNRIQNSSEDVLRDSELWNVYERSRKWKNTSRSSELELVNFILSSVDNRPSILHIYCRHLNSLDLGDVIRKSILEVAPPTKYRSLFRLTIETQISLDQFICNLEKIWGNNWKVDNQMVTSSNPELYDTQFFSKNIVEYMKLEHKLPYAFLSSTARFSIFLPEKPFLIMNVEYHDELDEFGERKKTIVIEQQVRPVSNNTRYVSFGIVEVEKVWEFEVDEDLPFYRMPPIGSDLIDYLKEVDDI</sequence>
<dbReference type="HOGENOM" id="CLU_850546_0_0_1"/>
<dbReference type="Proteomes" id="UP000008068">
    <property type="component" value="Unassembled WGS sequence"/>
</dbReference>
<dbReference type="PANTHER" id="PTHR38618">
    <property type="entry name" value="PROTEIN CBG21701-RELATED"/>
    <property type="match status" value="1"/>
</dbReference>
<dbReference type="EMBL" id="GL380029">
    <property type="protein sequence ID" value="EGT43348.1"/>
    <property type="molecule type" value="Genomic_DNA"/>
</dbReference>